<sequence length="353" mass="40213">MSSALIRSSNSQSGNAGQPKRTPVPWTQSAKARDFVKNSIRHESLPVATVYSKADGPGGSAELTECRLWSPEWNRQITPEGDAFLEEAGCLGYTEDQSLAVLYVSKFDVRMARERLMKFRNIYIPILSAADQLIFQDLMDSNMRKKFSNFRNTKLAKVPVKDLVNYYYFQKLMSKRKNNTSYTLSRAALEQARARLTPEYLKEIRFNVYLKNTDSYESCSVCFKQSSETYRAGTEYLFCPACYHYYQKNKFLPPLVPVEPVTLPYTTPQGLFERAGAWGQENCTIQANSQQMSLLREHRRQAQRLTKIRQAGPTAAERTVLMDQIDAILSQENQDHGVPGVGAIDETEYIVLD</sequence>
<feature type="region of interest" description="Disordered" evidence="1">
    <location>
        <begin position="1"/>
        <end position="28"/>
    </location>
</feature>
<protein>
    <submittedName>
        <fullName evidence="2">Uncharacterized protein</fullName>
    </submittedName>
</protein>
<proteinExistence type="predicted"/>
<gene>
    <name evidence="2" type="ORF">BV898_02541</name>
</gene>
<dbReference type="OrthoDB" id="10067739at2759"/>
<evidence type="ECO:0000313" key="3">
    <source>
        <dbReference type="Proteomes" id="UP000192578"/>
    </source>
</evidence>
<dbReference type="EMBL" id="MTYJ01000011">
    <property type="protein sequence ID" value="OQV23419.1"/>
    <property type="molecule type" value="Genomic_DNA"/>
</dbReference>
<reference evidence="3" key="1">
    <citation type="submission" date="2017-01" db="EMBL/GenBank/DDBJ databases">
        <title>Comparative genomics of anhydrobiosis in the tardigrade Hypsibius dujardini.</title>
        <authorList>
            <person name="Yoshida Y."/>
            <person name="Koutsovoulos G."/>
            <person name="Laetsch D."/>
            <person name="Stevens L."/>
            <person name="Kumar S."/>
            <person name="Horikawa D."/>
            <person name="Ishino K."/>
            <person name="Komine S."/>
            <person name="Tomita M."/>
            <person name="Blaxter M."/>
            <person name="Arakawa K."/>
        </authorList>
    </citation>
    <scope>NUCLEOTIDE SEQUENCE [LARGE SCALE GENOMIC DNA]</scope>
    <source>
        <strain evidence="3">Z151</strain>
    </source>
</reference>
<evidence type="ECO:0000313" key="2">
    <source>
        <dbReference type="EMBL" id="OQV23419.1"/>
    </source>
</evidence>
<dbReference type="AlphaFoldDB" id="A0A1W0X7A2"/>
<feature type="compositionally biased region" description="Polar residues" evidence="1">
    <location>
        <begin position="1"/>
        <end position="16"/>
    </location>
</feature>
<keyword evidence="3" id="KW-1185">Reference proteome</keyword>
<evidence type="ECO:0000256" key="1">
    <source>
        <dbReference type="SAM" id="MobiDB-lite"/>
    </source>
</evidence>
<name>A0A1W0X7A2_HYPEX</name>
<organism evidence="2 3">
    <name type="scientific">Hypsibius exemplaris</name>
    <name type="common">Freshwater tardigrade</name>
    <dbReference type="NCBI Taxonomy" id="2072580"/>
    <lineage>
        <taxon>Eukaryota</taxon>
        <taxon>Metazoa</taxon>
        <taxon>Ecdysozoa</taxon>
        <taxon>Tardigrada</taxon>
        <taxon>Eutardigrada</taxon>
        <taxon>Parachela</taxon>
        <taxon>Hypsibioidea</taxon>
        <taxon>Hypsibiidae</taxon>
        <taxon>Hypsibius</taxon>
    </lineage>
</organism>
<comment type="caution">
    <text evidence="2">The sequence shown here is derived from an EMBL/GenBank/DDBJ whole genome shotgun (WGS) entry which is preliminary data.</text>
</comment>
<dbReference type="Proteomes" id="UP000192578">
    <property type="component" value="Unassembled WGS sequence"/>
</dbReference>
<accession>A0A1W0X7A2</accession>